<dbReference type="OrthoDB" id="2966769at2759"/>
<protein>
    <submittedName>
        <fullName evidence="2">Uncharacterized protein</fullName>
    </submittedName>
</protein>
<dbReference type="VEuPathDB" id="FungiDB:BD410DRAFT_890516"/>
<feature type="signal peptide" evidence="1">
    <location>
        <begin position="1"/>
        <end position="18"/>
    </location>
</feature>
<gene>
    <name evidence="2" type="ORF">BD410DRAFT_890516</name>
</gene>
<name>A0A4Y7PKM2_9AGAM</name>
<evidence type="ECO:0000256" key="1">
    <source>
        <dbReference type="SAM" id="SignalP"/>
    </source>
</evidence>
<dbReference type="AlphaFoldDB" id="A0A4Y7PKM2"/>
<organism evidence="2 3">
    <name type="scientific">Rickenella mellea</name>
    <dbReference type="NCBI Taxonomy" id="50990"/>
    <lineage>
        <taxon>Eukaryota</taxon>
        <taxon>Fungi</taxon>
        <taxon>Dikarya</taxon>
        <taxon>Basidiomycota</taxon>
        <taxon>Agaricomycotina</taxon>
        <taxon>Agaricomycetes</taxon>
        <taxon>Hymenochaetales</taxon>
        <taxon>Rickenellaceae</taxon>
        <taxon>Rickenella</taxon>
    </lineage>
</organism>
<accession>A0A4Y7PKM2</accession>
<dbReference type="Proteomes" id="UP000294933">
    <property type="component" value="Unassembled WGS sequence"/>
</dbReference>
<reference evidence="2 3" key="1">
    <citation type="submission" date="2018-06" db="EMBL/GenBank/DDBJ databases">
        <title>A transcriptomic atlas of mushroom development highlights an independent origin of complex multicellularity.</title>
        <authorList>
            <consortium name="DOE Joint Genome Institute"/>
            <person name="Krizsan K."/>
            <person name="Almasi E."/>
            <person name="Merenyi Z."/>
            <person name="Sahu N."/>
            <person name="Viragh M."/>
            <person name="Koszo T."/>
            <person name="Mondo S."/>
            <person name="Kiss B."/>
            <person name="Balint B."/>
            <person name="Kues U."/>
            <person name="Barry K."/>
            <person name="Hegedus J.C."/>
            <person name="Henrissat B."/>
            <person name="Johnson J."/>
            <person name="Lipzen A."/>
            <person name="Ohm R."/>
            <person name="Nagy I."/>
            <person name="Pangilinan J."/>
            <person name="Yan J."/>
            <person name="Xiong Y."/>
            <person name="Grigoriev I.V."/>
            <person name="Hibbett D.S."/>
            <person name="Nagy L.G."/>
        </authorList>
    </citation>
    <scope>NUCLEOTIDE SEQUENCE [LARGE SCALE GENOMIC DNA]</scope>
    <source>
        <strain evidence="2 3">SZMC22713</strain>
    </source>
</reference>
<evidence type="ECO:0000313" key="2">
    <source>
        <dbReference type="EMBL" id="TDL16024.1"/>
    </source>
</evidence>
<dbReference type="EMBL" id="ML170254">
    <property type="protein sequence ID" value="TDL16024.1"/>
    <property type="molecule type" value="Genomic_DNA"/>
</dbReference>
<keyword evidence="1" id="KW-0732">Signal</keyword>
<evidence type="ECO:0000313" key="3">
    <source>
        <dbReference type="Proteomes" id="UP000294933"/>
    </source>
</evidence>
<keyword evidence="3" id="KW-1185">Reference proteome</keyword>
<feature type="chain" id="PRO_5021295473" evidence="1">
    <location>
        <begin position="19"/>
        <end position="199"/>
    </location>
</feature>
<proteinExistence type="predicted"/>
<sequence length="199" mass="21227">MTTFSTLLVVCFLPSVLSAFTQNACWPNGCVQKASNGKFCYYPYTAGTDASCSSQSAELGSVLTAHLAQGHSIAYYGPDNVFVGDVSWPYPPNAGITYLCASGSINGAYQSFCARPYSDNAFYYLPGPTCVVGLPMSHVDDGCYDPSLAVVNVTSTPSDINGITPGPSASERILAIVGYEHTHNIHQPHMVPLRPFIKP</sequence>